<comment type="caution">
    <text evidence="2">The sequence shown here is derived from an EMBL/GenBank/DDBJ whole genome shotgun (WGS) entry which is preliminary data.</text>
</comment>
<dbReference type="PROSITE" id="PS51257">
    <property type="entry name" value="PROKAR_LIPOPROTEIN"/>
    <property type="match status" value="1"/>
</dbReference>
<sequence length="401" mass="44405">MKRELRLASLLTATTLVLSGCASNPDSVSSLASDAEQSSTISQVSILKKTIDDADKALKKGKQEELSWFAEKDIDEASEALNTAKQYYAKFEIDPAEANSKTGFFSSQTNIEAAEEAILEFKTYFSHAEKVKATSLSVLAEAFDYREQLVKIDAKQYFPNTVEELDKSLKQLVDQIAGDKIDNAISEQPNLVKSQRLLEVKTVSTIYLTDAKNEFDRLRKTDIAQFAPNALSQVSAALNSTTAFISTDPRNIAAIEKKADETMFLVKRAEQITLAVKKLKALPEKDYENYIVTHEKILLNISEALGAEDRRDIALEEQGALIVNFIESSMRASKLASQEKKELTDALDNQTAYSELLEAKIRELTETNIQKLTKSSSIDEAPAETSEKTTDANDISATTEE</sequence>
<protein>
    <submittedName>
        <fullName evidence="2">Uncharacterized protein</fullName>
    </submittedName>
</protein>
<proteinExistence type="predicted"/>
<dbReference type="AlphaFoldDB" id="A0A9X1IKD0"/>
<dbReference type="RefSeq" id="WP_226753172.1">
    <property type="nucleotide sequence ID" value="NZ_JAJATW010000002.1"/>
</dbReference>
<gene>
    <name evidence="2" type="ORF">LG368_02610</name>
</gene>
<evidence type="ECO:0000256" key="1">
    <source>
        <dbReference type="SAM" id="MobiDB-lite"/>
    </source>
</evidence>
<feature type="compositionally biased region" description="Polar residues" evidence="1">
    <location>
        <begin position="392"/>
        <end position="401"/>
    </location>
</feature>
<dbReference type="EMBL" id="JAJATW010000002">
    <property type="protein sequence ID" value="MCB5160790.1"/>
    <property type="molecule type" value="Genomic_DNA"/>
</dbReference>
<accession>A0A9X1IKD0</accession>
<name>A0A9X1IKD0_9GAMM</name>
<organism evidence="2 3">
    <name type="scientific">Marinomonas algarum</name>
    <dbReference type="NCBI Taxonomy" id="2883105"/>
    <lineage>
        <taxon>Bacteria</taxon>
        <taxon>Pseudomonadati</taxon>
        <taxon>Pseudomonadota</taxon>
        <taxon>Gammaproteobacteria</taxon>
        <taxon>Oceanospirillales</taxon>
        <taxon>Oceanospirillaceae</taxon>
        <taxon>Marinomonas</taxon>
    </lineage>
</organism>
<evidence type="ECO:0000313" key="2">
    <source>
        <dbReference type="EMBL" id="MCB5160790.1"/>
    </source>
</evidence>
<reference evidence="2" key="1">
    <citation type="submission" date="2021-10" db="EMBL/GenBank/DDBJ databases">
        <title>Marinomonas pontica sp. nov., isolated from the Black Sea.</title>
        <authorList>
            <person name="Zhao L.-H."/>
            <person name="Xue J.-H."/>
        </authorList>
    </citation>
    <scope>NUCLEOTIDE SEQUENCE</scope>
    <source>
        <strain evidence="2">E8</strain>
    </source>
</reference>
<dbReference type="Proteomes" id="UP001139095">
    <property type="component" value="Unassembled WGS sequence"/>
</dbReference>
<evidence type="ECO:0000313" key="3">
    <source>
        <dbReference type="Proteomes" id="UP001139095"/>
    </source>
</evidence>
<feature type="region of interest" description="Disordered" evidence="1">
    <location>
        <begin position="371"/>
        <end position="401"/>
    </location>
</feature>
<keyword evidence="3" id="KW-1185">Reference proteome</keyword>